<reference evidence="1 2" key="1">
    <citation type="submission" date="2019-07" db="EMBL/GenBank/DDBJ databases">
        <title>Genomic Encyclopedia of Type Strains, Phase IV (KMG-IV): sequencing the most valuable type-strain genomes for metagenomic binning, comparative biology and taxonomic classification.</title>
        <authorList>
            <person name="Goeker M."/>
        </authorList>
    </citation>
    <scope>NUCLEOTIDE SEQUENCE [LARGE SCALE GENOMIC DNA]</scope>
    <source>
        <strain evidence="1 2">SS015</strain>
    </source>
</reference>
<keyword evidence="2" id="KW-1185">Reference proteome</keyword>
<gene>
    <name evidence="1" type="ORF">EDC39_10868</name>
</gene>
<accession>A0A5D3WI65</accession>
<evidence type="ECO:0000313" key="1">
    <source>
        <dbReference type="EMBL" id="TYO98131.1"/>
    </source>
</evidence>
<dbReference type="EMBL" id="VNIB01000008">
    <property type="protein sequence ID" value="TYO98131.1"/>
    <property type="molecule type" value="Genomic_DNA"/>
</dbReference>
<sequence>MAYGMMAPGGRAKNFAKAMLRELSPPAGLEEEDELP</sequence>
<protein>
    <submittedName>
        <fullName evidence="1">Uncharacterized protein</fullName>
    </submittedName>
</protein>
<organism evidence="1 2">
    <name type="scientific">Geothermobacter ehrlichii</name>
    <dbReference type="NCBI Taxonomy" id="213224"/>
    <lineage>
        <taxon>Bacteria</taxon>
        <taxon>Pseudomonadati</taxon>
        <taxon>Thermodesulfobacteriota</taxon>
        <taxon>Desulfuromonadia</taxon>
        <taxon>Desulfuromonadales</taxon>
        <taxon>Geothermobacteraceae</taxon>
        <taxon>Geothermobacter</taxon>
    </lineage>
</organism>
<name>A0A5D3WI65_9BACT</name>
<proteinExistence type="predicted"/>
<evidence type="ECO:0000313" key="2">
    <source>
        <dbReference type="Proteomes" id="UP000324159"/>
    </source>
</evidence>
<comment type="caution">
    <text evidence="1">The sequence shown here is derived from an EMBL/GenBank/DDBJ whole genome shotgun (WGS) entry which is preliminary data.</text>
</comment>
<dbReference type="AlphaFoldDB" id="A0A5D3WI65"/>
<dbReference type="Proteomes" id="UP000324159">
    <property type="component" value="Unassembled WGS sequence"/>
</dbReference>